<feature type="domain" description="Ketoreductase" evidence="4">
    <location>
        <begin position="28"/>
        <end position="220"/>
    </location>
</feature>
<dbReference type="SUPFAM" id="SSF51735">
    <property type="entry name" value="NAD(P)-binding Rossmann-fold domains"/>
    <property type="match status" value="1"/>
</dbReference>
<dbReference type="EMBL" id="VANP01000005">
    <property type="protein sequence ID" value="TLP59875.1"/>
    <property type="molecule type" value="Genomic_DNA"/>
</dbReference>
<evidence type="ECO:0000259" key="4">
    <source>
        <dbReference type="SMART" id="SM00822"/>
    </source>
</evidence>
<dbReference type="PRINTS" id="PR00080">
    <property type="entry name" value="SDRFAMILY"/>
</dbReference>
<name>A0A5R8Z3G9_9ACTN</name>
<sequence>MWGTPETARSRKTCHRPAPEEIMDIRGKTVLVAGGTSGLGEGVARHFSARGANVVIVGRRGAVAARIAADLGVNALGIGADIGDAEAVAAVVAATLDRFGTIDVNVNTAGILAPVVLVTEAGRPSDTTVLTRLVSTNLIGTFNVMSHAAAVMLGNDPDEDGERGVIINTSSVAAHEATTGLIGYAATKAAIEGMTLPAAREFAGRGIRVNTIVPGGFDTPMVDDYVDEDTKAEGVKQFLNPRRLGTPDEFAAFAAHIVENRYFNAASPRLDAGYRMPP</sequence>
<evidence type="ECO:0000256" key="1">
    <source>
        <dbReference type="ARBA" id="ARBA00006484"/>
    </source>
</evidence>
<dbReference type="Proteomes" id="UP000309033">
    <property type="component" value="Unassembled WGS sequence"/>
</dbReference>
<comment type="caution">
    <text evidence="5">The sequence shown here is derived from an EMBL/GenBank/DDBJ whole genome shotgun (WGS) entry which is preliminary data.</text>
</comment>
<dbReference type="InterPro" id="IPR057326">
    <property type="entry name" value="KR_dom"/>
</dbReference>
<dbReference type="GO" id="GO:0016491">
    <property type="term" value="F:oxidoreductase activity"/>
    <property type="evidence" value="ECO:0007669"/>
    <property type="project" value="UniProtKB-KW"/>
</dbReference>
<protein>
    <submittedName>
        <fullName evidence="5">SDR family NAD(P)-dependent oxidoreductase</fullName>
    </submittedName>
</protein>
<dbReference type="OrthoDB" id="9795647at2"/>
<evidence type="ECO:0000256" key="3">
    <source>
        <dbReference type="RuleBase" id="RU000363"/>
    </source>
</evidence>
<dbReference type="PANTHER" id="PTHR43658:SF8">
    <property type="entry name" value="17-BETA-HYDROXYSTEROID DEHYDROGENASE 14-RELATED"/>
    <property type="match status" value="1"/>
</dbReference>
<dbReference type="SMART" id="SM00822">
    <property type="entry name" value="PKS_KR"/>
    <property type="match status" value="1"/>
</dbReference>
<comment type="similarity">
    <text evidence="1 3">Belongs to the short-chain dehydrogenases/reductases (SDR) family.</text>
</comment>
<organism evidence="5 6">
    <name type="scientific">Microbispora triticiradicis</name>
    <dbReference type="NCBI Taxonomy" id="2200763"/>
    <lineage>
        <taxon>Bacteria</taxon>
        <taxon>Bacillati</taxon>
        <taxon>Actinomycetota</taxon>
        <taxon>Actinomycetes</taxon>
        <taxon>Streptosporangiales</taxon>
        <taxon>Streptosporangiaceae</taxon>
        <taxon>Microbispora</taxon>
    </lineage>
</organism>
<proteinExistence type="inferred from homology"/>
<dbReference type="InterPro" id="IPR020904">
    <property type="entry name" value="Sc_DH/Rdtase_CS"/>
</dbReference>
<dbReference type="AlphaFoldDB" id="A0A5R8Z3G9"/>
<gene>
    <name evidence="5" type="ORF">FED44_16595</name>
</gene>
<dbReference type="Pfam" id="PF00106">
    <property type="entry name" value="adh_short"/>
    <property type="match status" value="1"/>
</dbReference>
<evidence type="ECO:0000256" key="2">
    <source>
        <dbReference type="ARBA" id="ARBA00023002"/>
    </source>
</evidence>
<keyword evidence="6" id="KW-1185">Reference proteome</keyword>
<accession>A0A5R8Z3G9</accession>
<evidence type="ECO:0000313" key="5">
    <source>
        <dbReference type="EMBL" id="TLP59875.1"/>
    </source>
</evidence>
<dbReference type="PRINTS" id="PR00081">
    <property type="entry name" value="GDHRDH"/>
</dbReference>
<dbReference type="PANTHER" id="PTHR43658">
    <property type="entry name" value="SHORT-CHAIN DEHYDROGENASE/REDUCTASE"/>
    <property type="match status" value="1"/>
</dbReference>
<reference evidence="5" key="1">
    <citation type="submission" date="2019-05" db="EMBL/GenBank/DDBJ databases">
        <title>Isolation, diversity and antifungal activity of Actinobacteria from wheat.</title>
        <authorList>
            <person name="Yu B."/>
        </authorList>
    </citation>
    <scope>NUCLEOTIDE SEQUENCE [LARGE SCALE GENOMIC DNA]</scope>
    <source>
        <strain evidence="5">NEAU-HEGS1-5</strain>
    </source>
</reference>
<keyword evidence="2" id="KW-0560">Oxidoreductase</keyword>
<dbReference type="InterPro" id="IPR036291">
    <property type="entry name" value="NAD(P)-bd_dom_sf"/>
</dbReference>
<dbReference type="Gene3D" id="3.40.50.720">
    <property type="entry name" value="NAD(P)-binding Rossmann-like Domain"/>
    <property type="match status" value="1"/>
</dbReference>
<dbReference type="InterPro" id="IPR002347">
    <property type="entry name" value="SDR_fam"/>
</dbReference>
<dbReference type="PROSITE" id="PS00061">
    <property type="entry name" value="ADH_SHORT"/>
    <property type="match status" value="1"/>
</dbReference>
<evidence type="ECO:0000313" key="6">
    <source>
        <dbReference type="Proteomes" id="UP000309033"/>
    </source>
</evidence>